<dbReference type="RefSeq" id="XP_017786094.1">
    <property type="nucleotide sequence ID" value="XM_017930605.1"/>
</dbReference>
<dbReference type="Gene3D" id="3.30.40.10">
    <property type="entry name" value="Zinc/RING finger domain, C3HC4 (zinc finger)"/>
    <property type="match status" value="1"/>
</dbReference>
<accession>A0ABM1NGZ4</accession>
<dbReference type="InterPro" id="IPR013083">
    <property type="entry name" value="Znf_RING/FYVE/PHD"/>
</dbReference>
<evidence type="ECO:0000256" key="4">
    <source>
        <dbReference type="SAM" id="MobiDB-lite"/>
    </source>
</evidence>
<evidence type="ECO:0000313" key="5">
    <source>
        <dbReference type="Proteomes" id="UP000695000"/>
    </source>
</evidence>
<keyword evidence="3" id="KW-0862">Zinc</keyword>
<reference evidence="6" key="1">
    <citation type="submission" date="2025-08" db="UniProtKB">
        <authorList>
            <consortium name="RefSeq"/>
        </authorList>
    </citation>
    <scope>IDENTIFICATION</scope>
</reference>
<sequence length="419" mass="46461">MQVGGGGGTQAVLQAPNSYDRVSDWITYESSADKGVQEVSRRNPYPYVFFRLESESSADSQDDTESVYSVQGKETDLAQDTSDTESKSDCSSVSVDLEVELVEFDVASLSDDEFPMASGYSSSGTDDWKAAEGALAAVLCDSSLEAWGTDHEMSEDGSSVEKQKKEATTGHWICVQCKSKNDNQPFRYCERCFQICRLCKTGRAYRYFSLCGQCFKVRKSLFPPRPRGKRKRKRSPDPKVNLETVRSCIRRMSEDVNSTSAGEQISQWNFNTIVVPEHLKMPSFADSAISSSSSTTKRKSAQSEDVDDDDDDDVEENEEPASKRRRKNIDSESDLMKCDSGLSSGLSQSSSTSSSSDETKFGTELCIMCNTSPQNGIFLHGSIGHMCCCYKCAMKSWKSSKRCPVCNCKVKNVIKVFKM</sequence>
<dbReference type="GeneID" id="108569162"/>
<keyword evidence="5" id="KW-1185">Reference proteome</keyword>
<feature type="compositionally biased region" description="Acidic residues" evidence="4">
    <location>
        <begin position="304"/>
        <end position="319"/>
    </location>
</feature>
<feature type="region of interest" description="Disordered" evidence="4">
    <location>
        <begin position="286"/>
        <end position="331"/>
    </location>
</feature>
<dbReference type="PANTHER" id="PTHR46858">
    <property type="entry name" value="OS05G0521000 PROTEIN"/>
    <property type="match status" value="1"/>
</dbReference>
<feature type="region of interest" description="Disordered" evidence="4">
    <location>
        <begin position="225"/>
        <end position="244"/>
    </location>
</feature>
<protein>
    <submittedName>
        <fullName evidence="6">E3 ubiquitin-protein ligase Mdm2-like</fullName>
    </submittedName>
</protein>
<evidence type="ECO:0000256" key="1">
    <source>
        <dbReference type="ARBA" id="ARBA00022723"/>
    </source>
</evidence>
<dbReference type="Proteomes" id="UP000695000">
    <property type="component" value="Unplaced"/>
</dbReference>
<dbReference type="CDD" id="cd16646">
    <property type="entry name" value="mRING-HC-C2H2C4_MDM2-like"/>
    <property type="match status" value="1"/>
</dbReference>
<keyword evidence="2" id="KW-0863">Zinc-finger</keyword>
<name>A0ABM1NGZ4_NICVS</name>
<feature type="compositionally biased region" description="Low complexity" evidence="4">
    <location>
        <begin position="286"/>
        <end position="295"/>
    </location>
</feature>
<organism evidence="5 6">
    <name type="scientific">Nicrophorus vespilloides</name>
    <name type="common">Boreal carrion beetle</name>
    <dbReference type="NCBI Taxonomy" id="110193"/>
    <lineage>
        <taxon>Eukaryota</taxon>
        <taxon>Metazoa</taxon>
        <taxon>Ecdysozoa</taxon>
        <taxon>Arthropoda</taxon>
        <taxon>Hexapoda</taxon>
        <taxon>Insecta</taxon>
        <taxon>Pterygota</taxon>
        <taxon>Neoptera</taxon>
        <taxon>Endopterygota</taxon>
        <taxon>Coleoptera</taxon>
        <taxon>Polyphaga</taxon>
        <taxon>Staphyliniformia</taxon>
        <taxon>Silphidae</taxon>
        <taxon>Nicrophorinae</taxon>
        <taxon>Nicrophorus</taxon>
    </lineage>
</organism>
<evidence type="ECO:0000256" key="2">
    <source>
        <dbReference type="ARBA" id="ARBA00022771"/>
    </source>
</evidence>
<proteinExistence type="predicted"/>
<dbReference type="Pfam" id="PF13920">
    <property type="entry name" value="zf-C3HC4_3"/>
    <property type="match status" value="1"/>
</dbReference>
<evidence type="ECO:0000256" key="3">
    <source>
        <dbReference type="ARBA" id="ARBA00022833"/>
    </source>
</evidence>
<feature type="region of interest" description="Disordered" evidence="4">
    <location>
        <begin position="54"/>
        <end position="90"/>
    </location>
</feature>
<keyword evidence="1" id="KW-0479">Metal-binding</keyword>
<dbReference type="PANTHER" id="PTHR46858:SF5">
    <property type="entry name" value="E3 UBIQUITIN-PROTEIN LIGASE APD1-RELATED"/>
    <property type="match status" value="1"/>
</dbReference>
<evidence type="ECO:0000313" key="6">
    <source>
        <dbReference type="RefSeq" id="XP_017786094.1"/>
    </source>
</evidence>
<gene>
    <name evidence="6" type="primary">LOC108569162</name>
</gene>